<feature type="transmembrane region" description="Helical" evidence="1">
    <location>
        <begin position="45"/>
        <end position="65"/>
    </location>
</feature>
<proteinExistence type="predicted"/>
<evidence type="ECO:0000256" key="1">
    <source>
        <dbReference type="SAM" id="Phobius"/>
    </source>
</evidence>
<keyword evidence="1" id="KW-0812">Transmembrane</keyword>
<evidence type="ECO:0000313" key="3">
    <source>
        <dbReference type="Proteomes" id="UP000321943"/>
    </source>
</evidence>
<dbReference type="EMBL" id="AP019829">
    <property type="protein sequence ID" value="BBM43822.1"/>
    <property type="molecule type" value="Genomic_DNA"/>
</dbReference>
<feature type="transmembrane region" description="Helical" evidence="1">
    <location>
        <begin position="21"/>
        <end position="39"/>
    </location>
</feature>
<protein>
    <submittedName>
        <fullName evidence="2">Uncharacterized protein</fullName>
    </submittedName>
</protein>
<sequence length="181" mass="20626">MNRERSIENTKKYTILEVMFFNGYSVGMQSFVLLSLAIYFNMSSFFISIVSSLPTAGYLLQIFTSKVNNILGSRKKTMAIVAGIFGGILGKFINNGVIYIFGEQFYTIRFAFVIGFILRLFSLLELTRVYSFEKTFVYAGGSGSMKSMFSKIMFSGSRYVLNSSKSRDEWNDEKEVENDKE</sequence>
<dbReference type="RefSeq" id="WP_018498446.1">
    <property type="nucleotide sequence ID" value="NZ_AP019829.2"/>
</dbReference>
<feature type="transmembrane region" description="Helical" evidence="1">
    <location>
        <begin position="77"/>
        <end position="100"/>
    </location>
</feature>
<keyword evidence="1" id="KW-1133">Transmembrane helix</keyword>
<reference evidence="2 3" key="1">
    <citation type="submission" date="2019-07" db="EMBL/GenBank/DDBJ databases">
        <title>Complete Genome Sequence of Leptotrichia wadei Strain JCM16777.</title>
        <authorList>
            <person name="Watanabe S."/>
            <person name="Cui L."/>
        </authorList>
    </citation>
    <scope>NUCLEOTIDE SEQUENCE [LARGE SCALE GENOMIC DNA]</scope>
    <source>
        <strain evidence="2 3">JCM16777</strain>
    </source>
</reference>
<dbReference type="KEGG" id="lwd:JCM16777_2095"/>
<dbReference type="GeneID" id="84805383"/>
<accession>A0A7U6LCB2</accession>
<evidence type="ECO:0000313" key="2">
    <source>
        <dbReference type="EMBL" id="BBM43822.1"/>
    </source>
</evidence>
<feature type="transmembrane region" description="Helical" evidence="1">
    <location>
        <begin position="106"/>
        <end position="124"/>
    </location>
</feature>
<dbReference type="Proteomes" id="UP000321943">
    <property type="component" value="Chromosome"/>
</dbReference>
<gene>
    <name evidence="2" type="ORF">JCM16777_2095</name>
</gene>
<name>A0A7U6LCB2_9FUSO</name>
<keyword evidence="1" id="KW-0472">Membrane</keyword>
<organism evidence="2 3">
    <name type="scientific">Leptotrichia wadei</name>
    <dbReference type="NCBI Taxonomy" id="157687"/>
    <lineage>
        <taxon>Bacteria</taxon>
        <taxon>Fusobacteriati</taxon>
        <taxon>Fusobacteriota</taxon>
        <taxon>Fusobacteriia</taxon>
        <taxon>Fusobacteriales</taxon>
        <taxon>Leptotrichiaceae</taxon>
        <taxon>Leptotrichia</taxon>
    </lineage>
</organism>
<dbReference type="AlphaFoldDB" id="A0A7U6LCB2"/>